<feature type="domain" description="Dihydroprymidine dehydrogenase" evidence="10">
    <location>
        <begin position="16"/>
        <end position="124"/>
    </location>
</feature>
<sequence>MPDISAGRLAAADYGKNFSDVHPPLTAHEAVVESDRCYFCFDAPCTIACPTSIDIPLFIRKIGTGNVEGAAETIFSANILGGMCARVCPTETLCEEACVRNAAEEKPVRIGLLQRHATDHYLERHSAFGLRAPATGRKVAVVGAGPAGLACAHELALKGHDVTIFEARGKAGGLNEFGIAAYKATDDFAQREVDFVLGIGGITVEAGKALGRDFTLADLKASHDAVFLGLGLQAVNALGVEGEETAGVVDAVRWIEDLRQSPDKSGIEVGARIVVIGGGMTAVDAAIQAKKLGADEVTIAYRRGPAEMGASRYEQELAQVNGVRILHWVAPKRIVSEGNAVAAVDFERTALDVSGRLTGTGRSVRLPADQVMKAIGQTFVSGPVESGETVALDGGRIAVDAELRTSLAGVWAGGDCIRGGEDLTVQAVDHGKRAALSIHAALSA</sequence>
<evidence type="ECO:0000259" key="9">
    <source>
        <dbReference type="Pfam" id="PF07992"/>
    </source>
</evidence>
<evidence type="ECO:0000256" key="1">
    <source>
        <dbReference type="ARBA" id="ARBA00023002"/>
    </source>
</evidence>
<dbReference type="Gene3D" id="3.50.50.60">
    <property type="entry name" value="FAD/NAD(P)-binding domain"/>
    <property type="match status" value="2"/>
</dbReference>
<reference evidence="11 12" key="1">
    <citation type="submission" date="2017-12" db="EMBL/GenBank/DDBJ databases">
        <title>Anaerobic carbon monoxide metabolism by Pleomorphomonas carboxyditropha sp. nov., a new mesophilic hydrogenogenic carboxidotroph.</title>
        <authorList>
            <person name="Esquivel-Elizondo S."/>
            <person name="Krajmalnik-Brown R."/>
        </authorList>
    </citation>
    <scope>NUCLEOTIDE SEQUENCE [LARGE SCALE GENOMIC DNA]</scope>
    <source>
        <strain evidence="11 12">R5-392</strain>
    </source>
</reference>
<proteinExistence type="predicted"/>
<dbReference type="Pfam" id="PF14691">
    <property type="entry name" value="Fer4_20"/>
    <property type="match status" value="1"/>
</dbReference>
<dbReference type="Gene3D" id="1.10.1060.10">
    <property type="entry name" value="Alpha-helical ferredoxin"/>
    <property type="match status" value="1"/>
</dbReference>
<comment type="caution">
    <text evidence="11">The sequence shown here is derived from an EMBL/GenBank/DDBJ whole genome shotgun (WGS) entry which is preliminary data.</text>
</comment>
<keyword evidence="12" id="KW-1185">Reference proteome</keyword>
<dbReference type="PANTHER" id="PTHR43073:SF2">
    <property type="entry name" value="DIHYDROPYRIMIDINE DEHYDROGENASE [NADP(+)]"/>
    <property type="match status" value="1"/>
</dbReference>
<evidence type="ECO:0000256" key="6">
    <source>
        <dbReference type="ARBA" id="ARBA00049578"/>
    </source>
</evidence>
<dbReference type="EMBL" id="PJNW01000009">
    <property type="protein sequence ID" value="PKR88957.1"/>
    <property type="molecule type" value="Genomic_DNA"/>
</dbReference>
<dbReference type="Pfam" id="PF07992">
    <property type="entry name" value="Pyr_redox_2"/>
    <property type="match status" value="1"/>
</dbReference>
<dbReference type="InterPro" id="IPR028261">
    <property type="entry name" value="DPD_II"/>
</dbReference>
<dbReference type="PRINTS" id="PR00469">
    <property type="entry name" value="PNDRDTASEII"/>
</dbReference>
<evidence type="ECO:0000256" key="5">
    <source>
        <dbReference type="ARBA" id="ARBA00048792"/>
    </source>
</evidence>
<dbReference type="InterPro" id="IPR009051">
    <property type="entry name" value="Helical_ferredxn"/>
</dbReference>
<evidence type="ECO:0000256" key="8">
    <source>
        <dbReference type="ARBA" id="ARBA00049728"/>
    </source>
</evidence>
<dbReference type="GO" id="GO:0051536">
    <property type="term" value="F:iron-sulfur cluster binding"/>
    <property type="evidence" value="ECO:0007669"/>
    <property type="project" value="InterPro"/>
</dbReference>
<name>A0A2N3LWK1_9HYPH</name>
<feature type="domain" description="FAD/NAD(P)-binding" evidence="9">
    <location>
        <begin position="138"/>
        <end position="431"/>
    </location>
</feature>
<keyword evidence="1" id="KW-0560">Oxidoreductase</keyword>
<comment type="function">
    <text evidence="6">Involved in pyrimidine base degradation. Catalyzes physiologically the reduction of uracil to 5,6-dihydrouracil (DHU) by using NADH as a specific cosubstrate. It also catalyzes the reverse reaction and the reduction of thymine to 5,6-dihydrothymine (DHT).</text>
</comment>
<dbReference type="RefSeq" id="WP_101289702.1">
    <property type="nucleotide sequence ID" value="NZ_PJNW01000009.1"/>
</dbReference>
<dbReference type="InterPro" id="IPR036188">
    <property type="entry name" value="FAD/NAD-bd_sf"/>
</dbReference>
<comment type="subunit">
    <text evidence="7">Heterotetramer of 2 PreA and 2 PreT subunits.</text>
</comment>
<evidence type="ECO:0000256" key="2">
    <source>
        <dbReference type="ARBA" id="ARBA00030119"/>
    </source>
</evidence>
<dbReference type="EC" id="1.3.1.1" evidence="8"/>
<evidence type="ECO:0000313" key="12">
    <source>
        <dbReference type="Proteomes" id="UP000233491"/>
    </source>
</evidence>
<dbReference type="Proteomes" id="UP000233491">
    <property type="component" value="Unassembled WGS sequence"/>
</dbReference>
<gene>
    <name evidence="11" type="ORF">CXZ10_12650</name>
</gene>
<dbReference type="SUPFAM" id="SSF46548">
    <property type="entry name" value="alpha-helical ferredoxin"/>
    <property type="match status" value="1"/>
</dbReference>
<dbReference type="SUPFAM" id="SSF51971">
    <property type="entry name" value="Nucleotide-binding domain"/>
    <property type="match status" value="1"/>
</dbReference>
<comment type="catalytic activity">
    <reaction evidence="4">
        <text>5,6-dihydrothymine + NAD(+) = thymine + NADH + H(+)</text>
        <dbReference type="Rhea" id="RHEA:28791"/>
        <dbReference type="ChEBI" id="CHEBI:15378"/>
        <dbReference type="ChEBI" id="CHEBI:17821"/>
        <dbReference type="ChEBI" id="CHEBI:27468"/>
        <dbReference type="ChEBI" id="CHEBI:57540"/>
        <dbReference type="ChEBI" id="CHEBI:57945"/>
        <dbReference type="EC" id="1.3.1.1"/>
    </reaction>
</comment>
<dbReference type="AlphaFoldDB" id="A0A2N3LWK1"/>
<evidence type="ECO:0000259" key="10">
    <source>
        <dbReference type="Pfam" id="PF14691"/>
    </source>
</evidence>
<organism evidence="11 12">
    <name type="scientific">Pleomorphomonas diazotrophica</name>
    <dbReference type="NCBI Taxonomy" id="1166257"/>
    <lineage>
        <taxon>Bacteria</taxon>
        <taxon>Pseudomonadati</taxon>
        <taxon>Pseudomonadota</taxon>
        <taxon>Alphaproteobacteria</taxon>
        <taxon>Hyphomicrobiales</taxon>
        <taxon>Pleomorphomonadaceae</taxon>
        <taxon>Pleomorphomonas</taxon>
    </lineage>
</organism>
<dbReference type="GO" id="GO:0004159">
    <property type="term" value="F:dihydropyrimidine dehydrogenase (NAD+) activity"/>
    <property type="evidence" value="ECO:0007669"/>
    <property type="project" value="UniProtKB-EC"/>
</dbReference>
<evidence type="ECO:0000313" key="11">
    <source>
        <dbReference type="EMBL" id="PKR88957.1"/>
    </source>
</evidence>
<evidence type="ECO:0000256" key="4">
    <source>
        <dbReference type="ARBA" id="ARBA00047685"/>
    </source>
</evidence>
<accession>A0A2N3LWK1</accession>
<comment type="catalytic activity">
    <reaction evidence="5">
        <text>5,6-dihydrouracil + NAD(+) = uracil + NADH + H(+)</text>
        <dbReference type="Rhea" id="RHEA:20189"/>
        <dbReference type="ChEBI" id="CHEBI:15378"/>
        <dbReference type="ChEBI" id="CHEBI:15901"/>
        <dbReference type="ChEBI" id="CHEBI:17568"/>
        <dbReference type="ChEBI" id="CHEBI:57540"/>
        <dbReference type="ChEBI" id="CHEBI:57945"/>
        <dbReference type="EC" id="1.3.1.1"/>
    </reaction>
</comment>
<dbReference type="PRINTS" id="PR00368">
    <property type="entry name" value="FADPNR"/>
</dbReference>
<evidence type="ECO:0000256" key="3">
    <source>
        <dbReference type="ARBA" id="ARBA00032722"/>
    </source>
</evidence>
<evidence type="ECO:0000256" key="7">
    <source>
        <dbReference type="ARBA" id="ARBA00049714"/>
    </source>
</evidence>
<dbReference type="PANTHER" id="PTHR43073">
    <property type="entry name" value="DIHYDROPYRIMIDINE DEHYDROGENASE [NADP(+)]"/>
    <property type="match status" value="1"/>
</dbReference>
<protein>
    <recommendedName>
        <fullName evidence="8">dihydrouracil dehydrogenase (NAD(+))</fullName>
        <ecNumber evidence="8">1.3.1.1</ecNumber>
    </recommendedName>
    <alternativeName>
        <fullName evidence="3">Dihydrothymine dehydrogenase</fullName>
    </alternativeName>
    <alternativeName>
        <fullName evidence="2">Dihydrouracil dehydrogenase</fullName>
    </alternativeName>
</protein>
<dbReference type="InterPro" id="IPR023753">
    <property type="entry name" value="FAD/NAD-binding_dom"/>
</dbReference>